<dbReference type="Pfam" id="PF03596">
    <property type="entry name" value="Cad"/>
    <property type="match status" value="1"/>
</dbReference>
<feature type="transmembrane region" description="Helical" evidence="1">
    <location>
        <begin position="35"/>
        <end position="53"/>
    </location>
</feature>
<accession>A0A4R5NAB6</accession>
<evidence type="ECO:0000313" key="3">
    <source>
        <dbReference type="Proteomes" id="UP000295681"/>
    </source>
</evidence>
<evidence type="ECO:0008006" key="4">
    <source>
        <dbReference type="Google" id="ProtNLM"/>
    </source>
</evidence>
<dbReference type="RefSeq" id="WP_010006985.1">
    <property type="nucleotide sequence ID" value="NZ_JAGYGP010000006.1"/>
</dbReference>
<proteinExistence type="predicted"/>
<feature type="transmembrane region" description="Helical" evidence="1">
    <location>
        <begin position="98"/>
        <end position="118"/>
    </location>
</feature>
<name>A0A4R5NAB6_9LACO</name>
<protein>
    <recommendedName>
        <fullName evidence="4">Cadmium resistance transporter</fullName>
    </recommendedName>
</protein>
<dbReference type="Proteomes" id="UP000295681">
    <property type="component" value="Unassembled WGS sequence"/>
</dbReference>
<feature type="transmembrane region" description="Helical" evidence="1">
    <location>
        <begin position="124"/>
        <end position="146"/>
    </location>
</feature>
<keyword evidence="3" id="KW-1185">Reference proteome</keyword>
<sequence>MLNLPLVTMLFVGVNLDFFVILLFLLQKYRFKDTLVGYILGMLSVFFISSLLGQTIQTFVPEWAIGLLGLIPIYMGIKGEDDDEVQANHQYKGILSVLFIYIASCGADNIAVYVPVLATMSLHAVIITAIYFIILTIISITLAYYFGKLSFIQKFFQRWGEHATRIIYILIGLFVMIDTGLFTHILKWLL</sequence>
<gene>
    <name evidence="2" type="ORF">C5L23_000905</name>
</gene>
<feature type="transmembrane region" description="Helical" evidence="1">
    <location>
        <begin position="59"/>
        <end position="77"/>
    </location>
</feature>
<feature type="transmembrane region" description="Helical" evidence="1">
    <location>
        <begin position="6"/>
        <end position="26"/>
    </location>
</feature>
<dbReference type="AlphaFoldDB" id="A0A4R5NAB6"/>
<comment type="caution">
    <text evidence="2">The sequence shown here is derived from an EMBL/GenBank/DDBJ whole genome shotgun (WGS) entry which is preliminary data.</text>
</comment>
<feature type="transmembrane region" description="Helical" evidence="1">
    <location>
        <begin position="166"/>
        <end position="186"/>
    </location>
</feature>
<evidence type="ECO:0000256" key="1">
    <source>
        <dbReference type="SAM" id="Phobius"/>
    </source>
</evidence>
<keyword evidence="1" id="KW-0812">Transmembrane</keyword>
<keyword evidence="1" id="KW-1133">Transmembrane helix</keyword>
<dbReference type="InterPro" id="IPR004676">
    <property type="entry name" value="Cd-R_transporter"/>
</dbReference>
<reference evidence="2 3" key="1">
    <citation type="journal article" date="2019" name="Appl. Microbiol. Biotechnol.">
        <title>Uncovering carbohydrate metabolism through a genotype-phenotype association study of 56 lactic acid bacteria genomes.</title>
        <authorList>
            <person name="Buron-Moles G."/>
            <person name="Chailyan A."/>
            <person name="Dolejs I."/>
            <person name="Forster J."/>
            <person name="Miks M.H."/>
        </authorList>
    </citation>
    <scope>NUCLEOTIDE SEQUENCE [LARGE SCALE GENOMIC DNA]</scope>
    <source>
        <strain evidence="2 3">ATCC 700006</strain>
    </source>
</reference>
<organism evidence="2 3">
    <name type="scientific">Leuconostoc fallax</name>
    <dbReference type="NCBI Taxonomy" id="1251"/>
    <lineage>
        <taxon>Bacteria</taxon>
        <taxon>Bacillati</taxon>
        <taxon>Bacillota</taxon>
        <taxon>Bacilli</taxon>
        <taxon>Lactobacillales</taxon>
        <taxon>Lactobacillaceae</taxon>
        <taxon>Leuconostoc</taxon>
    </lineage>
</organism>
<evidence type="ECO:0000313" key="2">
    <source>
        <dbReference type="EMBL" id="TDG69443.1"/>
    </source>
</evidence>
<dbReference type="EMBL" id="PUFI01000005">
    <property type="protein sequence ID" value="TDG69443.1"/>
    <property type="molecule type" value="Genomic_DNA"/>
</dbReference>
<keyword evidence="1" id="KW-0472">Membrane</keyword>